<protein>
    <submittedName>
        <fullName evidence="3">Uncharacterized protein</fullName>
    </submittedName>
</protein>
<name>A0A915LGH6_MELJA</name>
<keyword evidence="2" id="KW-1185">Reference proteome</keyword>
<proteinExistence type="predicted"/>
<dbReference type="Proteomes" id="UP000887561">
    <property type="component" value="Unplaced"/>
</dbReference>
<evidence type="ECO:0000256" key="1">
    <source>
        <dbReference type="SAM" id="MobiDB-lite"/>
    </source>
</evidence>
<feature type="compositionally biased region" description="Polar residues" evidence="1">
    <location>
        <begin position="149"/>
        <end position="169"/>
    </location>
</feature>
<evidence type="ECO:0000313" key="2">
    <source>
        <dbReference type="Proteomes" id="UP000887561"/>
    </source>
</evidence>
<dbReference type="WBParaSite" id="scaffold117_cov167.g312">
    <property type="protein sequence ID" value="scaffold117_cov167.g312"/>
    <property type="gene ID" value="scaffold117_cov167.g312"/>
</dbReference>
<organism evidence="2 3">
    <name type="scientific">Meloidogyne javanica</name>
    <name type="common">Root-knot nematode worm</name>
    <dbReference type="NCBI Taxonomy" id="6303"/>
    <lineage>
        <taxon>Eukaryota</taxon>
        <taxon>Metazoa</taxon>
        <taxon>Ecdysozoa</taxon>
        <taxon>Nematoda</taxon>
        <taxon>Chromadorea</taxon>
        <taxon>Rhabditida</taxon>
        <taxon>Tylenchina</taxon>
        <taxon>Tylenchomorpha</taxon>
        <taxon>Tylenchoidea</taxon>
        <taxon>Meloidogynidae</taxon>
        <taxon>Meloidogyninae</taxon>
        <taxon>Meloidogyne</taxon>
        <taxon>Meloidogyne incognita group</taxon>
    </lineage>
</organism>
<accession>A0A915LGH6</accession>
<dbReference type="AlphaFoldDB" id="A0A915LGH6"/>
<feature type="compositionally biased region" description="Basic and acidic residues" evidence="1">
    <location>
        <begin position="45"/>
        <end position="60"/>
    </location>
</feature>
<feature type="compositionally biased region" description="Polar residues" evidence="1">
    <location>
        <begin position="114"/>
        <end position="126"/>
    </location>
</feature>
<reference evidence="3" key="1">
    <citation type="submission" date="2022-11" db="UniProtKB">
        <authorList>
            <consortium name="WormBaseParasite"/>
        </authorList>
    </citation>
    <scope>IDENTIFICATION</scope>
</reference>
<sequence length="415" mass="46451">MPQGKDKTKKGSQHGGANSGPKISGNNSGQKLFEEAGESSSSLKQNEETKKAPKGKENQKPKGAPSNLEQNVLSVGSGGGGEAIHIANSGNRELSTKTDDDSFVAGSGLGIILEQSSSIQSNSEAVKTNNKRKRNSKNKKENQKKSPTPEGNKSSDFGNSGGSISTISEPETKRCAGEEESGVPCLFKKGYLKVSKRNKMFKEQKEEFENTLLQKAKDFKALAKELVDGFFEENKKLKFLLEIPHNTVVNIKEMMDLDAEKFYERIDELNTELCHSAGKKKRKVQKKIYKAPRELLNKAEKILSDEGDGIFACELVFTHRIFYSGKYKIEEVEEYIKDSRKFINYMKAINEIALFADFKYYFPLGDELYREFAQKVYINVINEDICVFGDGPYRFYYQAADTPQTVATPVKTLKK</sequence>
<feature type="region of interest" description="Disordered" evidence="1">
    <location>
        <begin position="1"/>
        <end position="179"/>
    </location>
</feature>
<evidence type="ECO:0000313" key="3">
    <source>
        <dbReference type="WBParaSite" id="scaffold117_cov167.g312"/>
    </source>
</evidence>